<dbReference type="InterPro" id="IPR027417">
    <property type="entry name" value="P-loop_NTPase"/>
</dbReference>
<evidence type="ECO:0000313" key="2">
    <source>
        <dbReference type="EMBL" id="ULN52559.1"/>
    </source>
</evidence>
<organism evidence="2 3">
    <name type="scientific">Mycolicibacillus parakoreensis</name>
    <dbReference type="NCBI Taxonomy" id="1069221"/>
    <lineage>
        <taxon>Bacteria</taxon>
        <taxon>Bacillati</taxon>
        <taxon>Actinomycetota</taxon>
        <taxon>Actinomycetes</taxon>
        <taxon>Mycobacteriales</taxon>
        <taxon>Mycobacteriaceae</taxon>
        <taxon>Mycolicibacillus</taxon>
    </lineage>
</organism>
<dbReference type="SUPFAM" id="SSF52540">
    <property type="entry name" value="P-loop containing nucleoside triphosphate hydrolases"/>
    <property type="match status" value="1"/>
</dbReference>
<dbReference type="Gene3D" id="3.40.50.300">
    <property type="entry name" value="P-loop containing nucleotide triphosphate hydrolases"/>
    <property type="match status" value="1"/>
</dbReference>
<gene>
    <name evidence="2" type="ORF">MIU77_17260</name>
</gene>
<evidence type="ECO:0000313" key="3">
    <source>
        <dbReference type="Proteomes" id="UP001055200"/>
    </source>
</evidence>
<sequence>MTDDVAAVPGSRNPGTEPEPRAVPGSRSVPGTDESPGTAREPLGENYGETAGHSSVPGSLHGFREPGTAGDDGPPLYVDIAALLDGTVPEPPEPQLGRRADGVCLFYPGQVNWIFGDPEVGKSWLCLASIVEALRAGRKALVIDLDHNGAAATVRRLVDLGAPIEALRDHNRFRYCEPEDRTEVRQVVADSVQWRPAVALVDSIGELLPMYGASSNSSDDFTLAHTQVLKPLAKAGAAVLVNDHLAKSPDSRAAGPGGTAAKRRAIGGVSLRVKIKKPFTPGHGGSAILLINKDRHGGLRKHCPVGDREPVAGTFKLLAFADGVLEWAIYPPADGERNEDENAPAEDVAAVAALDPPPTTVEDARQRLKWQKQRAVAALRTWRQQQDSGDTP</sequence>
<keyword evidence="3" id="KW-1185">Reference proteome</keyword>
<feature type="region of interest" description="Disordered" evidence="1">
    <location>
        <begin position="1"/>
        <end position="76"/>
    </location>
</feature>
<dbReference type="EMBL" id="CP092365">
    <property type="protein sequence ID" value="ULN52559.1"/>
    <property type="molecule type" value="Genomic_DNA"/>
</dbReference>
<accession>A0ABY3TXW1</accession>
<name>A0ABY3TXW1_9MYCO</name>
<dbReference type="RefSeq" id="WP_240170831.1">
    <property type="nucleotide sequence ID" value="NZ_CP092365.1"/>
</dbReference>
<reference evidence="2" key="1">
    <citation type="submission" date="2022-08" db="EMBL/GenBank/DDBJ databases">
        <title>Complete genome sequence of 14 non-tuberculosis mycobacteria type-strains.</title>
        <authorList>
            <person name="Igarashi Y."/>
            <person name="Osugi A."/>
            <person name="Mitarai S."/>
        </authorList>
    </citation>
    <scope>NUCLEOTIDE SEQUENCE</scope>
    <source>
        <strain evidence="2">DSM 45575</strain>
    </source>
</reference>
<evidence type="ECO:0000256" key="1">
    <source>
        <dbReference type="SAM" id="MobiDB-lite"/>
    </source>
</evidence>
<dbReference type="Proteomes" id="UP001055200">
    <property type="component" value="Chromosome"/>
</dbReference>
<proteinExistence type="predicted"/>
<protein>
    <submittedName>
        <fullName evidence="2">Recombinase RecA</fullName>
    </submittedName>
</protein>